<sequence length="429" mass="46085">MHIKREFWGLLFFFLTVGSFTSAESNKIIVVPLKGAVSPATAETILGSLAEAKRTGATALVIKIDTPGGLLTSTREIVQGILNSPVPVIAYVAPAGAQCASAGTFIALACPVLAMAPGTNIGAAHPVSPMGKLDETMEKKVVNDTVSYITTLAVQWNRNKEWAEKAVRESVSINEHQALRLKVADLTAENLNDLLTKIDGKILRLPSGVITLKTKGVPVEEIIPNLRHRILQSVSDPNIAYLLLLFGILGIWAEFSTPGIGFPGIVGFICLLLAFYGLSALPVNIAGVALIFIAVGFFVLEAHTPMFGLLGLGGIVALLFGSLFLIRPYSYLRVSRISYVAASLVFALLIFAIATFAFKSQRRKVTTGKEGLLGEIGEARTDLAPEGTVYVHGEYWTARSLDNSPIKQGEKVKVEKISGRTLLVTRCRE</sequence>
<feature type="domain" description="NfeD1b N-terminal" evidence="8">
    <location>
        <begin position="28"/>
        <end position="190"/>
    </location>
</feature>
<comment type="subcellular location">
    <subcellularLocation>
        <location evidence="1">Membrane</location>
        <topology evidence="1">Multi-pass membrane protein</topology>
    </subcellularLocation>
</comment>
<feature type="domain" description="NfeD integral membrane" evidence="7">
    <location>
        <begin position="238"/>
        <end position="353"/>
    </location>
</feature>
<dbReference type="GO" id="GO:0006508">
    <property type="term" value="P:proteolysis"/>
    <property type="evidence" value="ECO:0007669"/>
    <property type="project" value="UniProtKB-KW"/>
</dbReference>
<dbReference type="InterPro" id="IPR056739">
    <property type="entry name" value="NfeD_membrane"/>
</dbReference>
<evidence type="ECO:0000256" key="1">
    <source>
        <dbReference type="ARBA" id="ARBA00004141"/>
    </source>
</evidence>
<dbReference type="AlphaFoldDB" id="A0A2G9YAN9"/>
<name>A0A2G9YAN9_9BACT</name>
<dbReference type="PANTHER" id="PTHR33507:SF4">
    <property type="entry name" value="NODULATION COMPETITIVENESS PROTEIN NFED"/>
    <property type="match status" value="1"/>
</dbReference>
<dbReference type="Pfam" id="PF25145">
    <property type="entry name" value="NfeD1b_N"/>
    <property type="match status" value="1"/>
</dbReference>
<keyword evidence="2 5" id="KW-0812">Transmembrane</keyword>
<evidence type="ECO:0000259" key="6">
    <source>
        <dbReference type="Pfam" id="PF01957"/>
    </source>
</evidence>
<dbReference type="EMBL" id="PCRF01000162">
    <property type="protein sequence ID" value="PIP16262.1"/>
    <property type="molecule type" value="Genomic_DNA"/>
</dbReference>
<dbReference type="Pfam" id="PF24961">
    <property type="entry name" value="NfeD_membrane"/>
    <property type="match status" value="1"/>
</dbReference>
<dbReference type="FunFam" id="2.40.50.140:FF:000336">
    <property type="entry name" value="Membrane-bound serine protease"/>
    <property type="match status" value="1"/>
</dbReference>
<evidence type="ECO:0000259" key="7">
    <source>
        <dbReference type="Pfam" id="PF24961"/>
    </source>
</evidence>
<dbReference type="GO" id="GO:0008233">
    <property type="term" value="F:peptidase activity"/>
    <property type="evidence" value="ECO:0007669"/>
    <property type="project" value="UniProtKB-KW"/>
</dbReference>
<dbReference type="InterPro" id="IPR056738">
    <property type="entry name" value="NfeD1b_N"/>
</dbReference>
<keyword evidence="3 5" id="KW-1133">Transmembrane helix</keyword>
<evidence type="ECO:0000259" key="8">
    <source>
        <dbReference type="Pfam" id="PF25145"/>
    </source>
</evidence>
<evidence type="ECO:0000313" key="9">
    <source>
        <dbReference type="EMBL" id="PIP16262.1"/>
    </source>
</evidence>
<dbReference type="SUPFAM" id="SSF52096">
    <property type="entry name" value="ClpP/crotonase"/>
    <property type="match status" value="1"/>
</dbReference>
<dbReference type="Pfam" id="PF01957">
    <property type="entry name" value="NfeD"/>
    <property type="match status" value="1"/>
</dbReference>
<dbReference type="CDD" id="cd07020">
    <property type="entry name" value="Clp_protease_NfeD_1"/>
    <property type="match status" value="1"/>
</dbReference>
<dbReference type="SUPFAM" id="SSF141322">
    <property type="entry name" value="NfeD domain-like"/>
    <property type="match status" value="1"/>
</dbReference>
<comment type="caution">
    <text evidence="9">The sequence shown here is derived from an EMBL/GenBank/DDBJ whole genome shotgun (WGS) entry which is preliminary data.</text>
</comment>
<feature type="transmembrane region" description="Helical" evidence="5">
    <location>
        <begin position="260"/>
        <end position="277"/>
    </location>
</feature>
<evidence type="ECO:0000313" key="10">
    <source>
        <dbReference type="Proteomes" id="UP000230392"/>
    </source>
</evidence>
<feature type="domain" description="NfeD-like C-terminal" evidence="6">
    <location>
        <begin position="370"/>
        <end position="426"/>
    </location>
</feature>
<dbReference type="Gene3D" id="2.40.50.140">
    <property type="entry name" value="Nucleic acid-binding proteins"/>
    <property type="match status" value="1"/>
</dbReference>
<feature type="transmembrane region" description="Helical" evidence="5">
    <location>
        <begin position="283"/>
        <end position="300"/>
    </location>
</feature>
<keyword evidence="9" id="KW-0378">Hydrolase</keyword>
<dbReference type="PANTHER" id="PTHR33507">
    <property type="entry name" value="INNER MEMBRANE PROTEIN YBBJ"/>
    <property type="match status" value="1"/>
</dbReference>
<dbReference type="GO" id="GO:0016020">
    <property type="term" value="C:membrane"/>
    <property type="evidence" value="ECO:0007669"/>
    <property type="project" value="UniProtKB-SubCell"/>
</dbReference>
<reference evidence="9 10" key="1">
    <citation type="submission" date="2017-09" db="EMBL/GenBank/DDBJ databases">
        <title>Depth-based differentiation of microbial function through sediment-hosted aquifers and enrichment of novel symbionts in the deep terrestrial subsurface.</title>
        <authorList>
            <person name="Probst A.J."/>
            <person name="Ladd B."/>
            <person name="Jarett J.K."/>
            <person name="Geller-Mcgrath D.E."/>
            <person name="Sieber C.M."/>
            <person name="Emerson J.B."/>
            <person name="Anantharaman K."/>
            <person name="Thomas B.C."/>
            <person name="Malmstrom R."/>
            <person name="Stieglmeier M."/>
            <person name="Klingl A."/>
            <person name="Woyke T."/>
            <person name="Ryan C.M."/>
            <person name="Banfield J.F."/>
        </authorList>
    </citation>
    <scope>NUCLEOTIDE SEQUENCE [LARGE SCALE GENOMIC DNA]</scope>
    <source>
        <strain evidence="9">CG23_combo_of_CG06-09_8_20_14_all_48_7</strain>
    </source>
</reference>
<dbReference type="Proteomes" id="UP000230392">
    <property type="component" value="Unassembled WGS sequence"/>
</dbReference>
<dbReference type="Gene3D" id="3.90.226.10">
    <property type="entry name" value="2-enoyl-CoA Hydratase, Chain A, domain 1"/>
    <property type="match status" value="1"/>
</dbReference>
<keyword evidence="9" id="KW-0645">Protease</keyword>
<evidence type="ECO:0000256" key="3">
    <source>
        <dbReference type="ARBA" id="ARBA00022989"/>
    </source>
</evidence>
<keyword evidence="4 5" id="KW-0472">Membrane</keyword>
<dbReference type="InterPro" id="IPR052165">
    <property type="entry name" value="Membrane_assoc_protease"/>
</dbReference>
<feature type="transmembrane region" description="Helical" evidence="5">
    <location>
        <begin position="307"/>
        <end position="326"/>
    </location>
</feature>
<dbReference type="InterPro" id="IPR012340">
    <property type="entry name" value="NA-bd_OB-fold"/>
</dbReference>
<gene>
    <name evidence="9" type="ORF">COX46_03320</name>
</gene>
<proteinExistence type="predicted"/>
<evidence type="ECO:0000256" key="4">
    <source>
        <dbReference type="ARBA" id="ARBA00023136"/>
    </source>
</evidence>
<dbReference type="InterPro" id="IPR002810">
    <property type="entry name" value="NfeD-like_C"/>
</dbReference>
<organism evidence="9 10">
    <name type="scientific">bacterium (Candidatus Ratteibacteria) CG23_combo_of_CG06-09_8_20_14_all_48_7</name>
    <dbReference type="NCBI Taxonomy" id="2014292"/>
    <lineage>
        <taxon>Bacteria</taxon>
        <taxon>Candidatus Ratteibacteria</taxon>
    </lineage>
</organism>
<protein>
    <submittedName>
        <fullName evidence="9">Serine protease</fullName>
    </submittedName>
</protein>
<evidence type="ECO:0000256" key="5">
    <source>
        <dbReference type="SAM" id="Phobius"/>
    </source>
</evidence>
<feature type="transmembrane region" description="Helical" evidence="5">
    <location>
        <begin position="338"/>
        <end position="358"/>
    </location>
</feature>
<dbReference type="InterPro" id="IPR029045">
    <property type="entry name" value="ClpP/crotonase-like_dom_sf"/>
</dbReference>
<evidence type="ECO:0000256" key="2">
    <source>
        <dbReference type="ARBA" id="ARBA00022692"/>
    </source>
</evidence>
<accession>A0A2G9YAN9</accession>